<dbReference type="EMBL" id="JBHMAA010000024">
    <property type="protein sequence ID" value="MFB9951463.1"/>
    <property type="molecule type" value="Genomic_DNA"/>
</dbReference>
<dbReference type="InterPro" id="IPR036390">
    <property type="entry name" value="WH_DNA-bd_sf"/>
</dbReference>
<reference evidence="1 2" key="1">
    <citation type="submission" date="2024-09" db="EMBL/GenBank/DDBJ databases">
        <authorList>
            <person name="Sun Q."/>
            <person name="Mori K."/>
        </authorList>
    </citation>
    <scope>NUCLEOTIDE SEQUENCE [LARGE SCALE GENOMIC DNA]</scope>
    <source>
        <strain evidence="1 2">TBRC 4938</strain>
    </source>
</reference>
<dbReference type="Pfam" id="PF02082">
    <property type="entry name" value="Rrf2"/>
    <property type="match status" value="1"/>
</dbReference>
<evidence type="ECO:0000313" key="2">
    <source>
        <dbReference type="Proteomes" id="UP001589692"/>
    </source>
</evidence>
<accession>A0ABV6AP24</accession>
<dbReference type="InterPro" id="IPR000944">
    <property type="entry name" value="Tscrpt_reg_Rrf2"/>
</dbReference>
<protein>
    <submittedName>
        <fullName evidence="1">Rrf2 family transcriptional regulator</fullName>
    </submittedName>
</protein>
<organism evidence="1 2">
    <name type="scientific">Rhizobium puerariae</name>
    <dbReference type="NCBI Taxonomy" id="1585791"/>
    <lineage>
        <taxon>Bacteria</taxon>
        <taxon>Pseudomonadati</taxon>
        <taxon>Pseudomonadota</taxon>
        <taxon>Alphaproteobacteria</taxon>
        <taxon>Hyphomicrobiales</taxon>
        <taxon>Rhizobiaceae</taxon>
        <taxon>Rhizobium/Agrobacterium group</taxon>
        <taxon>Rhizobium</taxon>
    </lineage>
</organism>
<dbReference type="Proteomes" id="UP001589692">
    <property type="component" value="Unassembled WGS sequence"/>
</dbReference>
<gene>
    <name evidence="1" type="ORF">ACFFP0_21650</name>
</gene>
<keyword evidence="2" id="KW-1185">Reference proteome</keyword>
<sequence>MRRDSRLSRMLHVLIHMDRHEGAATSETIARMLDANPVVIRRTMAGLREKGYVRSGKGHGGGWTLGRSLQEMTLLDIYQAVGEPPVFAMGPACDSPQCLVEQAVDAALADAFAEAEKLLLERFGHVTLADIAEDFEARLSRRSGLALQAGSGCAP</sequence>
<dbReference type="PANTHER" id="PTHR33221">
    <property type="entry name" value="WINGED HELIX-TURN-HELIX TRANSCRIPTIONAL REGULATOR, RRF2 FAMILY"/>
    <property type="match status" value="1"/>
</dbReference>
<evidence type="ECO:0000313" key="1">
    <source>
        <dbReference type="EMBL" id="MFB9951463.1"/>
    </source>
</evidence>
<dbReference type="InterPro" id="IPR036388">
    <property type="entry name" value="WH-like_DNA-bd_sf"/>
</dbReference>
<dbReference type="PANTHER" id="PTHR33221:SF15">
    <property type="entry name" value="HTH-TYPE TRANSCRIPTIONAL REGULATOR YWGB-RELATED"/>
    <property type="match status" value="1"/>
</dbReference>
<name>A0ABV6AP24_9HYPH</name>
<dbReference type="RefSeq" id="WP_377264269.1">
    <property type="nucleotide sequence ID" value="NZ_JBHMAA010000024.1"/>
</dbReference>
<dbReference type="PROSITE" id="PS51197">
    <property type="entry name" value="HTH_RRF2_2"/>
    <property type="match status" value="1"/>
</dbReference>
<proteinExistence type="predicted"/>
<comment type="caution">
    <text evidence="1">The sequence shown here is derived from an EMBL/GenBank/DDBJ whole genome shotgun (WGS) entry which is preliminary data.</text>
</comment>
<dbReference type="SUPFAM" id="SSF46785">
    <property type="entry name" value="Winged helix' DNA-binding domain"/>
    <property type="match status" value="1"/>
</dbReference>
<dbReference type="Gene3D" id="1.10.10.10">
    <property type="entry name" value="Winged helix-like DNA-binding domain superfamily/Winged helix DNA-binding domain"/>
    <property type="match status" value="1"/>
</dbReference>